<gene>
    <name evidence="5" type="ORF">IV203_026378</name>
</gene>
<dbReference type="GO" id="GO:0003677">
    <property type="term" value="F:DNA binding"/>
    <property type="evidence" value="ECO:0007669"/>
    <property type="project" value="TreeGrafter"/>
</dbReference>
<name>A0A9K3LJU4_9STRA</name>
<dbReference type="GO" id="GO:0006357">
    <property type="term" value="P:regulation of transcription by RNA polymerase II"/>
    <property type="evidence" value="ECO:0007669"/>
    <property type="project" value="TreeGrafter"/>
</dbReference>
<dbReference type="GO" id="GO:0006351">
    <property type="term" value="P:DNA-templated transcription"/>
    <property type="evidence" value="ECO:0007669"/>
    <property type="project" value="InterPro"/>
</dbReference>
<dbReference type="GO" id="GO:0016787">
    <property type="term" value="F:hydrolase activity"/>
    <property type="evidence" value="ECO:0007669"/>
    <property type="project" value="UniProtKB-KW"/>
</dbReference>
<feature type="region of interest" description="Disordered" evidence="3">
    <location>
        <begin position="212"/>
        <end position="265"/>
    </location>
</feature>
<feature type="compositionally biased region" description="Basic and acidic residues" evidence="3">
    <location>
        <begin position="73"/>
        <end position="93"/>
    </location>
</feature>
<dbReference type="InterPro" id="IPR010561">
    <property type="entry name" value="LIN-9/ALY1"/>
</dbReference>
<dbReference type="InterPro" id="IPR033471">
    <property type="entry name" value="DIRP"/>
</dbReference>
<dbReference type="GO" id="GO:0051726">
    <property type="term" value="P:regulation of cell cycle"/>
    <property type="evidence" value="ECO:0007669"/>
    <property type="project" value="TreeGrafter"/>
</dbReference>
<feature type="compositionally biased region" description="Polar residues" evidence="3">
    <location>
        <begin position="51"/>
        <end position="72"/>
    </location>
</feature>
<dbReference type="OrthoDB" id="47645at2759"/>
<keyword evidence="6" id="KW-1185">Reference proteome</keyword>
<comment type="subcellular location">
    <subcellularLocation>
        <location evidence="1">Nucleus</location>
    </subcellularLocation>
</comment>
<feature type="compositionally biased region" description="Basic residues" evidence="3">
    <location>
        <begin position="247"/>
        <end position="264"/>
    </location>
</feature>
<feature type="domain" description="DIRP" evidence="4">
    <location>
        <begin position="473"/>
        <end position="569"/>
    </location>
</feature>
<evidence type="ECO:0000313" key="6">
    <source>
        <dbReference type="Proteomes" id="UP000693970"/>
    </source>
</evidence>
<organism evidence="5 6">
    <name type="scientific">Nitzschia inconspicua</name>
    <dbReference type="NCBI Taxonomy" id="303405"/>
    <lineage>
        <taxon>Eukaryota</taxon>
        <taxon>Sar</taxon>
        <taxon>Stramenopiles</taxon>
        <taxon>Ochrophyta</taxon>
        <taxon>Bacillariophyta</taxon>
        <taxon>Bacillariophyceae</taxon>
        <taxon>Bacillariophycidae</taxon>
        <taxon>Bacillariales</taxon>
        <taxon>Bacillariaceae</taxon>
        <taxon>Nitzschia</taxon>
    </lineage>
</organism>
<keyword evidence="5" id="KW-0378">Hydrolase</keyword>
<dbReference type="GO" id="GO:0017053">
    <property type="term" value="C:transcription repressor complex"/>
    <property type="evidence" value="ECO:0007669"/>
    <property type="project" value="InterPro"/>
</dbReference>
<dbReference type="Proteomes" id="UP000693970">
    <property type="component" value="Unassembled WGS sequence"/>
</dbReference>
<protein>
    <submittedName>
        <fullName evidence="5">Dienelactone hydrolase family protein</fullName>
    </submittedName>
</protein>
<proteinExistence type="predicted"/>
<keyword evidence="2" id="KW-0539">Nucleus</keyword>
<evidence type="ECO:0000256" key="3">
    <source>
        <dbReference type="SAM" id="MobiDB-lite"/>
    </source>
</evidence>
<dbReference type="PANTHER" id="PTHR21689:SF2">
    <property type="entry name" value="PROTEIN LIN-9 HOMOLOG"/>
    <property type="match status" value="1"/>
</dbReference>
<dbReference type="SMART" id="SM01135">
    <property type="entry name" value="DIRP"/>
    <property type="match status" value="1"/>
</dbReference>
<accession>A0A9K3LJU4</accession>
<evidence type="ECO:0000256" key="1">
    <source>
        <dbReference type="ARBA" id="ARBA00004123"/>
    </source>
</evidence>
<evidence type="ECO:0000256" key="2">
    <source>
        <dbReference type="ARBA" id="ARBA00023242"/>
    </source>
</evidence>
<feature type="region of interest" description="Disordered" evidence="3">
    <location>
        <begin position="1"/>
        <end position="93"/>
    </location>
</feature>
<reference evidence="5" key="2">
    <citation type="submission" date="2021-04" db="EMBL/GenBank/DDBJ databases">
        <authorList>
            <person name="Podell S."/>
        </authorList>
    </citation>
    <scope>NUCLEOTIDE SEQUENCE</scope>
    <source>
        <strain evidence="5">Hildebrandi</strain>
    </source>
</reference>
<sequence>MNNPSIQVDEEESDQSNKEKAVKNNNDNIVTMALEDDAPKDVGKAPAAAASNDTSGINSTADNSVISSSNNATEKDEQQELQKKKKEERTAKKNLNEATLKALENYLKTGDFLNEPLEYEEVAAFNLKIHRYTEERTRMRQGLLFPDEAVKAENAEELLYNRVYQEEEFHAVGNEFFKNVLSDAHDMAGPSFIIHNKTCNWLKRAAGMNRNYDPYGQSKHQQLSLSDDSDDDGDTVVGDESSGAPRRVTRTRIRQSRRKRRQKKLEKETVGLRLLSEVAKELEKGQSKRFKAIEQKMRQERAVGLGDEPSTATDMIVEEEDDGDVGMRDADIPQIIGEEDSDQHQRVPKIKRLFPNLEPLDLFQLGPVNKFKDPIALAMLEWDELDRKNQVTPETCPDQPPVKEVPPEVATLGLELRPPRLELYERPLIYRGLQDSEQSPVTYPTSMYEASVKALTRVLQKSESRKWAIHEFFYSDIDREWYRKKDIVEDLVKLGIPVSCTTRMTRAEWSLVRRKIRKRPRLFCKKFILDQIKQRNQHRSLVRQLQQDPEIKEISSIAVGMTVTAYNKQYQTIRKGKIVLFDPKKFEYLVQFDTPEYGCELCPDSDVALVESPNCRSAVPPLYEKHEEFNRPLDDGTSELVLEGADEADPVTKQEMEREVLVTTLAVIKEAFDRKRTILRGLELTGESSHPKRQRYIDWLLSNLDRVNQSLRSALLHLQVMYGSAYATPPSLKAYQLYEAEQKRLSNKIPDDDSLKEWLDSLDATTEKLGDVVVQNIDGNNSPSTLPQNFSSCFNLLLLANHLTSSQGKSMSAEALDGALQVALDKFAHSSLPSTTETILVGRKLEQESRIEDAMKELGNAVGMLRAEATYYEALSN</sequence>
<dbReference type="EMBL" id="JAGRRH010000010">
    <property type="protein sequence ID" value="KAG7363018.1"/>
    <property type="molecule type" value="Genomic_DNA"/>
</dbReference>
<comment type="caution">
    <text evidence="5">The sequence shown here is derived from an EMBL/GenBank/DDBJ whole genome shotgun (WGS) entry which is preliminary data.</text>
</comment>
<dbReference type="Pfam" id="PF06584">
    <property type="entry name" value="DIRP"/>
    <property type="match status" value="1"/>
</dbReference>
<evidence type="ECO:0000259" key="4">
    <source>
        <dbReference type="SMART" id="SM01135"/>
    </source>
</evidence>
<dbReference type="GO" id="GO:0005654">
    <property type="term" value="C:nucleoplasm"/>
    <property type="evidence" value="ECO:0007669"/>
    <property type="project" value="TreeGrafter"/>
</dbReference>
<dbReference type="AlphaFoldDB" id="A0A9K3LJU4"/>
<evidence type="ECO:0000313" key="5">
    <source>
        <dbReference type="EMBL" id="KAG7363018.1"/>
    </source>
</evidence>
<dbReference type="PANTHER" id="PTHR21689">
    <property type="entry name" value="LIN-9"/>
    <property type="match status" value="1"/>
</dbReference>
<reference evidence="5" key="1">
    <citation type="journal article" date="2021" name="Sci. Rep.">
        <title>Diploid genomic architecture of Nitzschia inconspicua, an elite biomass production diatom.</title>
        <authorList>
            <person name="Oliver A."/>
            <person name="Podell S."/>
            <person name="Pinowska A."/>
            <person name="Traller J.C."/>
            <person name="Smith S.R."/>
            <person name="McClure R."/>
            <person name="Beliaev A."/>
            <person name="Bohutskyi P."/>
            <person name="Hill E.A."/>
            <person name="Rabines A."/>
            <person name="Zheng H."/>
            <person name="Allen L.Z."/>
            <person name="Kuo A."/>
            <person name="Grigoriev I.V."/>
            <person name="Allen A.E."/>
            <person name="Hazlebeck D."/>
            <person name="Allen E.E."/>
        </authorList>
    </citation>
    <scope>NUCLEOTIDE SEQUENCE</scope>
    <source>
        <strain evidence="5">Hildebrandi</strain>
    </source>
</reference>